<dbReference type="RefSeq" id="WP_089600238.1">
    <property type="nucleotide sequence ID" value="NZ_JAZKLB010000002.1"/>
</dbReference>
<organism evidence="1 2">
    <name type="scientific">Lelliottia amnigena</name>
    <name type="common">Enterobacter amnigenus</name>
    <dbReference type="NCBI Taxonomy" id="61646"/>
    <lineage>
        <taxon>Bacteria</taxon>
        <taxon>Pseudomonadati</taxon>
        <taxon>Pseudomonadota</taxon>
        <taxon>Gammaproteobacteria</taxon>
        <taxon>Enterobacterales</taxon>
        <taxon>Enterobacteriaceae</taxon>
        <taxon>Lelliottia</taxon>
    </lineage>
</organism>
<dbReference type="Proteomes" id="UP001335910">
    <property type="component" value="Unassembled WGS sequence"/>
</dbReference>
<gene>
    <name evidence="1" type="ORF">V4839_21955</name>
</gene>
<dbReference type="EMBL" id="JAZKLI010000002">
    <property type="protein sequence ID" value="MEE9686107.1"/>
    <property type="molecule type" value="Genomic_DNA"/>
</dbReference>
<sequence>MKTLIKLLALSFILPVDQAVSSPYQDRHYQVRETVSRFLKWEEKVRPSGIYSDRLRGELHELISPQLLCLLNAASDAREHSTLEAPDEKPLFVEGNPFLPDAFERPESSTIITSQHDEVSEDFLVRVRFNYEQEGAFISTFRVRYIEEEARIVDIDAGGLCDFCQSGSFITYLQQSLHAYSPETQHQCGPTVK</sequence>
<protein>
    <recommendedName>
        <fullName evidence="3">DUF3828 domain-containing protein</fullName>
    </recommendedName>
</protein>
<keyword evidence="2" id="KW-1185">Reference proteome</keyword>
<evidence type="ECO:0000313" key="1">
    <source>
        <dbReference type="EMBL" id="MEE9686107.1"/>
    </source>
</evidence>
<proteinExistence type="predicted"/>
<reference evidence="1 2" key="1">
    <citation type="submission" date="2023-10" db="EMBL/GenBank/DDBJ databases">
        <title>Wastewater isolates of ESBL- and carbapenemase-producing Gram-negative bacteria from New Zealand.</title>
        <authorList>
            <person name="Straub C."/>
            <person name="Weaver L."/>
            <person name="Cornelius A."/>
            <person name="Mcgill E."/>
            <person name="Dyet K."/>
            <person name="White L."/>
            <person name="Pattis I."/>
        </authorList>
    </citation>
    <scope>NUCLEOTIDE SEQUENCE [LARGE SCALE GENOMIC DNA]</scope>
    <source>
        <strain evidence="1 2">ESBL35</strain>
    </source>
</reference>
<name>A0ABU7UGS1_LELAM</name>
<comment type="caution">
    <text evidence="1">The sequence shown here is derived from an EMBL/GenBank/DDBJ whole genome shotgun (WGS) entry which is preliminary data.</text>
</comment>
<accession>A0ABU7UGS1</accession>
<evidence type="ECO:0008006" key="3">
    <source>
        <dbReference type="Google" id="ProtNLM"/>
    </source>
</evidence>
<evidence type="ECO:0000313" key="2">
    <source>
        <dbReference type="Proteomes" id="UP001335910"/>
    </source>
</evidence>